<dbReference type="Proteomes" id="UP000664398">
    <property type="component" value="Unassembled WGS sequence"/>
</dbReference>
<dbReference type="EMBL" id="JAGDYL010000011">
    <property type="protein sequence ID" value="MBO1805308.1"/>
    <property type="molecule type" value="Genomic_DNA"/>
</dbReference>
<keyword evidence="1" id="KW-0812">Transmembrane</keyword>
<evidence type="ECO:0000256" key="1">
    <source>
        <dbReference type="SAM" id="Phobius"/>
    </source>
</evidence>
<comment type="caution">
    <text evidence="3">The sequence shown here is derived from an EMBL/GenBank/DDBJ whole genome shotgun (WGS) entry which is preliminary data.</text>
</comment>
<keyword evidence="1" id="KW-0472">Membrane</keyword>
<evidence type="ECO:0000313" key="3">
    <source>
        <dbReference type="EMBL" id="MBO1805308.1"/>
    </source>
</evidence>
<dbReference type="InterPro" id="IPR012495">
    <property type="entry name" value="TadE-like_dom"/>
</dbReference>
<feature type="domain" description="TadE-like" evidence="2">
    <location>
        <begin position="14"/>
        <end position="56"/>
    </location>
</feature>
<protein>
    <submittedName>
        <fullName evidence="3">Pilus assembly protein</fullName>
    </submittedName>
</protein>
<dbReference type="Pfam" id="PF07811">
    <property type="entry name" value="TadE"/>
    <property type="match status" value="1"/>
</dbReference>
<evidence type="ECO:0000313" key="4">
    <source>
        <dbReference type="Proteomes" id="UP000664398"/>
    </source>
</evidence>
<sequence length="119" mass="12060">MGARSRGLVGDERGTVTAEFAIVLPAVVAVLGLVIGGVALSAHRITLVSASAEVARLEARGETAEQRLAELGTGVVVSRSQRDGLHCVELASRPVGGVLSSIAVRGSSCAALSDAGERR</sequence>
<keyword evidence="1" id="KW-1133">Transmembrane helix</keyword>
<accession>A0A939LY70</accession>
<keyword evidence="4" id="KW-1185">Reference proteome</keyword>
<proteinExistence type="predicted"/>
<name>A0A939LY70_9MICO</name>
<organism evidence="3 4">
    <name type="scientific">Leucobacter ruminantium</name>
    <dbReference type="NCBI Taxonomy" id="1289170"/>
    <lineage>
        <taxon>Bacteria</taxon>
        <taxon>Bacillati</taxon>
        <taxon>Actinomycetota</taxon>
        <taxon>Actinomycetes</taxon>
        <taxon>Micrococcales</taxon>
        <taxon>Microbacteriaceae</taxon>
        <taxon>Leucobacter</taxon>
    </lineage>
</organism>
<dbReference type="AlphaFoldDB" id="A0A939LY70"/>
<evidence type="ECO:0000259" key="2">
    <source>
        <dbReference type="Pfam" id="PF07811"/>
    </source>
</evidence>
<gene>
    <name evidence="3" type="ORF">J4H91_08250</name>
</gene>
<reference evidence="3" key="1">
    <citation type="submission" date="2021-03" db="EMBL/GenBank/DDBJ databases">
        <title>Leucobacter chromiisoli sp. nov., isolated from chromium-containing soil of chemical plant.</title>
        <authorList>
            <person name="Xu Z."/>
        </authorList>
    </citation>
    <scope>NUCLEOTIDE SEQUENCE</scope>
    <source>
        <strain evidence="3">A2</strain>
    </source>
</reference>
<feature type="transmembrane region" description="Helical" evidence="1">
    <location>
        <begin position="20"/>
        <end position="40"/>
    </location>
</feature>